<feature type="compositionally biased region" description="Acidic residues" evidence="5">
    <location>
        <begin position="861"/>
        <end position="883"/>
    </location>
</feature>
<evidence type="ECO:0000256" key="3">
    <source>
        <dbReference type="ARBA" id="ARBA00022833"/>
    </source>
</evidence>
<evidence type="ECO:0000256" key="4">
    <source>
        <dbReference type="PROSITE-ProRule" id="PRU00601"/>
    </source>
</evidence>
<evidence type="ECO:0000256" key="5">
    <source>
        <dbReference type="SAM" id="MobiDB-lite"/>
    </source>
</evidence>
<dbReference type="RefSeq" id="XP_033457167.1">
    <property type="nucleotide sequence ID" value="XM_033605481.1"/>
</dbReference>
<feature type="domain" description="RING-type" evidence="6">
    <location>
        <begin position="470"/>
        <end position="512"/>
    </location>
</feature>
<dbReference type="GO" id="GO:0006511">
    <property type="term" value="P:ubiquitin-dependent protein catabolic process"/>
    <property type="evidence" value="ECO:0007669"/>
    <property type="project" value="TreeGrafter"/>
</dbReference>
<evidence type="ECO:0008006" key="11">
    <source>
        <dbReference type="Google" id="ProtNLM"/>
    </source>
</evidence>
<dbReference type="GeneID" id="54363281"/>
<evidence type="ECO:0000256" key="2">
    <source>
        <dbReference type="ARBA" id="ARBA00022771"/>
    </source>
</evidence>
<dbReference type="GO" id="GO:0061630">
    <property type="term" value="F:ubiquitin protein ligase activity"/>
    <property type="evidence" value="ECO:0007669"/>
    <property type="project" value="TreeGrafter"/>
</dbReference>
<dbReference type="PROSITE" id="PS50089">
    <property type="entry name" value="ZF_RING_2"/>
    <property type="match status" value="1"/>
</dbReference>
<feature type="compositionally biased region" description="Polar residues" evidence="5">
    <location>
        <begin position="14"/>
        <end position="24"/>
    </location>
</feature>
<dbReference type="PROSITE" id="PS51266">
    <property type="entry name" value="ZF_CHY"/>
    <property type="match status" value="1"/>
</dbReference>
<dbReference type="PANTHER" id="PTHR21319:SF0">
    <property type="entry name" value="AND RING FINGER DOMAIN PROTEIN, PUTATIVE (AFU_ORTHOLOGUE AFUA_1G08900)-RELATED"/>
    <property type="match status" value="1"/>
</dbReference>
<dbReference type="SUPFAM" id="SSF161245">
    <property type="entry name" value="Zinc hairpin stack"/>
    <property type="match status" value="1"/>
</dbReference>
<accession>A0A6J3LWI7</accession>
<feature type="domain" description="CTCHY-type" evidence="8">
    <location>
        <begin position="403"/>
        <end position="469"/>
    </location>
</feature>
<dbReference type="InterPro" id="IPR039512">
    <property type="entry name" value="RCHY1_zinc-ribbon"/>
</dbReference>
<dbReference type="SUPFAM" id="SSF161219">
    <property type="entry name" value="CHY zinc finger-like"/>
    <property type="match status" value="1"/>
</dbReference>
<dbReference type="Pfam" id="PF13639">
    <property type="entry name" value="zf-RING_2"/>
    <property type="match status" value="1"/>
</dbReference>
<evidence type="ECO:0000259" key="6">
    <source>
        <dbReference type="PROSITE" id="PS50089"/>
    </source>
</evidence>
<feature type="compositionally biased region" description="Pro residues" evidence="5">
    <location>
        <begin position="659"/>
        <end position="671"/>
    </location>
</feature>
<feature type="compositionally biased region" description="Polar residues" evidence="5">
    <location>
        <begin position="804"/>
        <end position="828"/>
    </location>
</feature>
<dbReference type="AlphaFoldDB" id="A0A6J3LWI7"/>
<reference evidence="10" key="3">
    <citation type="submission" date="2025-08" db="UniProtKB">
        <authorList>
            <consortium name="RefSeq"/>
        </authorList>
    </citation>
    <scope>IDENTIFICATION</scope>
    <source>
        <strain evidence="10">CBS 342.82</strain>
    </source>
</reference>
<feature type="compositionally biased region" description="Low complexity" evidence="5">
    <location>
        <begin position="37"/>
        <end position="78"/>
    </location>
</feature>
<dbReference type="SMART" id="SM00184">
    <property type="entry name" value="RING"/>
    <property type="match status" value="1"/>
</dbReference>
<dbReference type="InterPro" id="IPR017921">
    <property type="entry name" value="Znf_CTCHY"/>
</dbReference>
<dbReference type="GO" id="GO:0005634">
    <property type="term" value="C:nucleus"/>
    <property type="evidence" value="ECO:0007669"/>
    <property type="project" value="TreeGrafter"/>
</dbReference>
<keyword evidence="1" id="KW-0479">Metal-binding</keyword>
<keyword evidence="9" id="KW-1185">Reference proteome</keyword>
<feature type="region of interest" description="Disordered" evidence="5">
    <location>
        <begin position="781"/>
        <end position="887"/>
    </location>
</feature>
<dbReference type="Gene3D" id="3.30.40.10">
    <property type="entry name" value="Zinc/RING finger domain, C3HC4 (zinc finger)"/>
    <property type="match status" value="1"/>
</dbReference>
<dbReference type="InterPro" id="IPR037275">
    <property type="entry name" value="Znf_CTCHY_sf"/>
</dbReference>
<dbReference type="InterPro" id="IPR037274">
    <property type="entry name" value="Znf_CHY_sf"/>
</dbReference>
<dbReference type="PROSITE" id="PS51270">
    <property type="entry name" value="ZF_CTCHY"/>
    <property type="match status" value="1"/>
</dbReference>
<organism evidence="10">
    <name type="scientific">Dissoconium aciculare CBS 342.82</name>
    <dbReference type="NCBI Taxonomy" id="1314786"/>
    <lineage>
        <taxon>Eukaryota</taxon>
        <taxon>Fungi</taxon>
        <taxon>Dikarya</taxon>
        <taxon>Ascomycota</taxon>
        <taxon>Pezizomycotina</taxon>
        <taxon>Dothideomycetes</taxon>
        <taxon>Dothideomycetidae</taxon>
        <taxon>Mycosphaerellales</taxon>
        <taxon>Dissoconiaceae</taxon>
        <taxon>Dissoconium</taxon>
    </lineage>
</organism>
<dbReference type="PANTHER" id="PTHR21319">
    <property type="entry name" value="RING FINGER AND CHY ZINC FINGER DOMAIN-CONTAINING PROTEIN 1"/>
    <property type="match status" value="1"/>
</dbReference>
<dbReference type="Gene3D" id="2.20.28.10">
    <property type="match status" value="1"/>
</dbReference>
<dbReference type="GO" id="GO:0016567">
    <property type="term" value="P:protein ubiquitination"/>
    <property type="evidence" value="ECO:0007669"/>
    <property type="project" value="TreeGrafter"/>
</dbReference>
<dbReference type="InterPro" id="IPR008913">
    <property type="entry name" value="Znf_CHY"/>
</dbReference>
<evidence type="ECO:0000313" key="10">
    <source>
        <dbReference type="RefSeq" id="XP_033457167.1"/>
    </source>
</evidence>
<feature type="region of interest" description="Disordered" evidence="5">
    <location>
        <begin position="1"/>
        <end position="25"/>
    </location>
</feature>
<feature type="compositionally biased region" description="Polar residues" evidence="5">
    <location>
        <begin position="84"/>
        <end position="99"/>
    </location>
</feature>
<evidence type="ECO:0000313" key="9">
    <source>
        <dbReference type="Proteomes" id="UP000504637"/>
    </source>
</evidence>
<gene>
    <name evidence="10" type="ORF">K489DRAFT_382882</name>
</gene>
<proteinExistence type="predicted"/>
<name>A0A6J3LWI7_9PEZI</name>
<dbReference type="CDD" id="cd16464">
    <property type="entry name" value="RING-H2_Pirh2-like"/>
    <property type="match status" value="1"/>
</dbReference>
<feature type="compositionally biased region" description="Basic and acidic residues" evidence="5">
    <location>
        <begin position="1"/>
        <end position="10"/>
    </location>
</feature>
<reference evidence="10" key="1">
    <citation type="submission" date="2020-01" db="EMBL/GenBank/DDBJ databases">
        <authorList>
            <consortium name="DOE Joint Genome Institute"/>
            <person name="Haridas S."/>
            <person name="Albert R."/>
            <person name="Binder M."/>
            <person name="Bloem J."/>
            <person name="Labutti K."/>
            <person name="Salamov A."/>
            <person name="Andreopoulos B."/>
            <person name="Baker S.E."/>
            <person name="Barry K."/>
            <person name="Bills G."/>
            <person name="Bluhm B.H."/>
            <person name="Cannon C."/>
            <person name="Castanera R."/>
            <person name="Culley D.E."/>
            <person name="Daum C."/>
            <person name="Ezra D."/>
            <person name="Gonzalez J.B."/>
            <person name="Henrissat B."/>
            <person name="Kuo A."/>
            <person name="Liang C."/>
            <person name="Lipzen A."/>
            <person name="Lutzoni F."/>
            <person name="Magnuson J."/>
            <person name="Mondo S."/>
            <person name="Nolan M."/>
            <person name="Ohm R."/>
            <person name="Pangilinan J."/>
            <person name="Park H.-J."/>
            <person name="Ramirez L."/>
            <person name="Alfaro M."/>
            <person name="Sun H."/>
            <person name="Tritt A."/>
            <person name="Yoshinaga Y."/>
            <person name="Zwiers L.-H."/>
            <person name="Turgeon B.G."/>
            <person name="Goodwin S.B."/>
            <person name="Spatafora J.W."/>
            <person name="Crous P.W."/>
            <person name="Grigoriev I.V."/>
        </authorList>
    </citation>
    <scope>NUCLEOTIDE SEQUENCE</scope>
    <source>
        <strain evidence="10">CBS 342.82</strain>
    </source>
</reference>
<dbReference type="GO" id="GO:0008270">
    <property type="term" value="F:zinc ion binding"/>
    <property type="evidence" value="ECO:0007669"/>
    <property type="project" value="UniProtKB-KW"/>
</dbReference>
<dbReference type="Proteomes" id="UP000504637">
    <property type="component" value="Unplaced"/>
</dbReference>
<feature type="domain" description="CHY-type" evidence="7">
    <location>
        <begin position="330"/>
        <end position="401"/>
    </location>
</feature>
<evidence type="ECO:0000259" key="8">
    <source>
        <dbReference type="PROSITE" id="PS51270"/>
    </source>
</evidence>
<evidence type="ECO:0000256" key="1">
    <source>
        <dbReference type="ARBA" id="ARBA00022723"/>
    </source>
</evidence>
<dbReference type="InterPro" id="IPR001841">
    <property type="entry name" value="Znf_RING"/>
</dbReference>
<reference evidence="10" key="2">
    <citation type="submission" date="2020-04" db="EMBL/GenBank/DDBJ databases">
        <authorList>
            <consortium name="NCBI Genome Project"/>
        </authorList>
    </citation>
    <scope>NUCLEOTIDE SEQUENCE</scope>
    <source>
        <strain evidence="10">CBS 342.82</strain>
    </source>
</reference>
<keyword evidence="3" id="KW-0862">Zinc</keyword>
<dbReference type="OrthoDB" id="411372at2759"/>
<feature type="region of interest" description="Disordered" evidence="5">
    <location>
        <begin position="37"/>
        <end position="99"/>
    </location>
</feature>
<dbReference type="Pfam" id="PF14599">
    <property type="entry name" value="zinc_ribbon_6"/>
    <property type="match status" value="1"/>
</dbReference>
<evidence type="ECO:0000259" key="7">
    <source>
        <dbReference type="PROSITE" id="PS51266"/>
    </source>
</evidence>
<feature type="region of interest" description="Disordered" evidence="5">
    <location>
        <begin position="654"/>
        <end position="716"/>
    </location>
</feature>
<feature type="region of interest" description="Disordered" evidence="5">
    <location>
        <begin position="137"/>
        <end position="157"/>
    </location>
</feature>
<sequence>MAGIMSDRDPQPQSPQGETLSHASQGDLLTLLHHTTINHSSPASPGASTRSSSPPSSSTSTTNLHVNVTVTPPTATADPHVDTNGTIAHASTTPTNSITAINPTAHATASITIDRDLHSRPLTSARPAAPALYHNLPSPVIRDERSSPDEPDPVTSVEERDFPFDTVRPQLQDIGNSPGFSSASASSADFIALLHHQSSPTMATTRDGVLPENDGMSVLREQLQEIKLLALSTEEKARRMHELMTKDYLSRTEGCKHHHHHHHHRHDHSSVEAHQDVDMDIATPPVVEQAPDISSNPYKLLPGDTAPSFSPLPVRTDYVFDDSDEAISDEEVPDLGCVHYKRNVKIQCYDCERWFPCRHCHDSAKDLPYPHTLDRKRTKNMLCMFCCTPQPAGEQCIQCGEYAAWYYCNKCKLWENDPNKRIYHCDDCGICRVGEGLGKDFVHCRKCNVCISIANAASHACLERATESNCPLCLVYLFDSRTPVVSLPCGHYMHGDCYKDLMSVTYKCPVCSKSAVNMELQWKKLDDEIQAQPMPDDEEGLDGLLPPEYRNAERTVPGVVATDGVHQPRPRDVWVGCNDCSRRSWTPFHWLGLKCQRCDSYNTCQLAPTTGVETEAERILRQQQNHRQHDFTGDAVLRDAGIGVVDEVETVDNTLHVPKSPPNQPPTPTSPSFPASAHSPRRYFVQEEMKPRASSFNAPRFPTPSLPNLPNLPNLPSLSDMPSLPRMPRMPKLADLPNLPDVRRSLQHMPDFPRLSAYDMFSSISRSLSPMRYYLNSADRELPDGLTPEVRSNRRRFSVRSDPTRTYTSSKLRTASGSSVDNTTSNPFDSDLDLTSKRHTQISNAGGKGVVGSAKARVDLSEDESEEDDDSDVDMLADEDDLADGAMGRADIEIFGHR</sequence>
<dbReference type="Pfam" id="PF05495">
    <property type="entry name" value="zf-CHY"/>
    <property type="match status" value="1"/>
</dbReference>
<protein>
    <recommendedName>
        <fullName evidence="11">Zf-CHY-domain-containing protein</fullName>
    </recommendedName>
</protein>
<keyword evidence="2 4" id="KW-0863">Zinc-finger</keyword>
<dbReference type="InterPro" id="IPR013083">
    <property type="entry name" value="Znf_RING/FYVE/PHD"/>
</dbReference>
<dbReference type="SUPFAM" id="SSF57850">
    <property type="entry name" value="RING/U-box"/>
    <property type="match status" value="1"/>
</dbReference>